<sequence length="144" mass="16033">MIDPSNVLPVADNELLARFIVYSNEKRKDGTVKHKLFLPYKHVELSVNRHREATDEETWHAGLDVAEERQRTLYGLANIRASSCRIDKLSVVPDPILPKNPNHANITGYPHAKEDQMAIAQVLAASIEGKWIAAPGQDGPDDDS</sequence>
<evidence type="ECO:0000313" key="1">
    <source>
        <dbReference type="EMBL" id="EMI55444.1"/>
    </source>
</evidence>
<dbReference type="OrthoDB" id="572791at2"/>
<dbReference type="RefSeq" id="WP_008679802.1">
    <property type="nucleotide sequence ID" value="NZ_ANOH01000215.1"/>
</dbReference>
<organism evidence="1 2">
    <name type="scientific">Rhodopirellula sallentina SM41</name>
    <dbReference type="NCBI Taxonomy" id="1263870"/>
    <lineage>
        <taxon>Bacteria</taxon>
        <taxon>Pseudomonadati</taxon>
        <taxon>Planctomycetota</taxon>
        <taxon>Planctomycetia</taxon>
        <taxon>Pirellulales</taxon>
        <taxon>Pirellulaceae</taxon>
        <taxon>Rhodopirellula</taxon>
    </lineage>
</organism>
<reference evidence="1 2" key="1">
    <citation type="journal article" date="2013" name="Mar. Genomics">
        <title>Expression of sulfatases in Rhodopirellula baltica and the diversity of sulfatases in the genus Rhodopirellula.</title>
        <authorList>
            <person name="Wegner C.E."/>
            <person name="Richter-Heitmann T."/>
            <person name="Klindworth A."/>
            <person name="Klockow C."/>
            <person name="Richter M."/>
            <person name="Achstetter T."/>
            <person name="Glockner F.O."/>
            <person name="Harder J."/>
        </authorList>
    </citation>
    <scope>NUCLEOTIDE SEQUENCE [LARGE SCALE GENOMIC DNA]</scope>
    <source>
        <strain evidence="1 2">SM41</strain>
    </source>
</reference>
<gene>
    <name evidence="1" type="ORF">RSSM_03087</name>
</gene>
<comment type="caution">
    <text evidence="1">The sequence shown here is derived from an EMBL/GenBank/DDBJ whole genome shotgun (WGS) entry which is preliminary data.</text>
</comment>
<dbReference type="Proteomes" id="UP000011885">
    <property type="component" value="Unassembled WGS sequence"/>
</dbReference>
<proteinExistence type="predicted"/>
<dbReference type="EMBL" id="ANOH01000215">
    <property type="protein sequence ID" value="EMI55444.1"/>
    <property type="molecule type" value="Genomic_DNA"/>
</dbReference>
<protein>
    <submittedName>
        <fullName evidence="1">Uncharacterized protein</fullName>
    </submittedName>
</protein>
<keyword evidence="2" id="KW-1185">Reference proteome</keyword>
<dbReference type="AlphaFoldDB" id="M5U2E7"/>
<accession>M5U2E7</accession>
<name>M5U2E7_9BACT</name>
<dbReference type="PATRIC" id="fig|1263870.3.peg.3277"/>
<evidence type="ECO:0000313" key="2">
    <source>
        <dbReference type="Proteomes" id="UP000011885"/>
    </source>
</evidence>